<evidence type="ECO:0000313" key="10">
    <source>
        <dbReference type="Proteomes" id="UP000886657"/>
    </source>
</evidence>
<dbReference type="InterPro" id="IPR058240">
    <property type="entry name" value="rSAM_sf"/>
</dbReference>
<evidence type="ECO:0000256" key="3">
    <source>
        <dbReference type="ARBA" id="ARBA00022723"/>
    </source>
</evidence>
<evidence type="ECO:0000256" key="1">
    <source>
        <dbReference type="ARBA" id="ARBA00001966"/>
    </source>
</evidence>
<dbReference type="InterPro" id="IPR023404">
    <property type="entry name" value="rSAM_horseshoe"/>
</dbReference>
<dbReference type="GO" id="GO:0051536">
    <property type="term" value="F:iron-sulfur cluster binding"/>
    <property type="evidence" value="ECO:0007669"/>
    <property type="project" value="UniProtKB-KW"/>
</dbReference>
<comment type="caution">
    <text evidence="9">The sequence shown here is derived from an EMBL/GenBank/DDBJ whole genome shotgun (WGS) entry which is preliminary data.</text>
</comment>
<dbReference type="Gene3D" id="3.80.30.20">
    <property type="entry name" value="tm_1862 like domain"/>
    <property type="match status" value="1"/>
</dbReference>
<evidence type="ECO:0000256" key="2">
    <source>
        <dbReference type="ARBA" id="ARBA00022691"/>
    </source>
</evidence>
<sequence>MYVWNRGQTLAIAALLKVARPGIITFSGGAEATADLSGVLADPAMDFVLPGEGEEIIVEAVQRLLRGDSPQAIAAWAQPAPVKDLTGLPSPYLDGTLRPEDYGGALWELSRGCPFTCDFCFEARGTAGTRRIPLARVEAELELFEARGIREVFVLDPTFNYHKVQAKQVLRLIAAKAPTTHFFFEARSEFLDAEMAGLFAAIHCTLQIGLQSAHDDVLRNISRSFDPEDFEAKILLLHQVGVPYGFDLIYGLPGDTLDGFRASVDFAMGLVPNHLDVFRLSVLPGTRLAETAAGLGLAHESSNPYRVLASPTFGPEDLAQAARIAEGCDVLYNRGRAVPWFGMLLEPLGLRPSEVFEAFATWLDTHPVPHPIEAQRACFRELFDAQDDALLGGAGRRCDRVFRLFSGGAGGTRRRGCLAGLPHPLPARPQGAHGRDRGGNRGPGGTGLQRPRSNL</sequence>
<dbReference type="SFLD" id="SFLDS00029">
    <property type="entry name" value="Radical_SAM"/>
    <property type="match status" value="1"/>
</dbReference>
<evidence type="ECO:0000259" key="8">
    <source>
        <dbReference type="PROSITE" id="PS51918"/>
    </source>
</evidence>
<dbReference type="CDD" id="cd01335">
    <property type="entry name" value="Radical_SAM"/>
    <property type="match status" value="1"/>
</dbReference>
<dbReference type="InterPro" id="IPR006638">
    <property type="entry name" value="Elp3/MiaA/NifB-like_rSAM"/>
</dbReference>
<organism evidence="9 10">
    <name type="scientific">Candidatus Geothrix skivensis</name>
    <dbReference type="NCBI Taxonomy" id="2954439"/>
    <lineage>
        <taxon>Bacteria</taxon>
        <taxon>Pseudomonadati</taxon>
        <taxon>Acidobacteriota</taxon>
        <taxon>Holophagae</taxon>
        <taxon>Holophagales</taxon>
        <taxon>Holophagaceae</taxon>
        <taxon>Geothrix</taxon>
    </lineage>
</organism>
<accession>A0A9D7SI95</accession>
<dbReference type="SFLD" id="SFLDG01082">
    <property type="entry name" value="B12-binding_domain_containing"/>
    <property type="match status" value="1"/>
</dbReference>
<dbReference type="PROSITE" id="PS51332">
    <property type="entry name" value="B12_BINDING"/>
    <property type="match status" value="1"/>
</dbReference>
<dbReference type="GO" id="GO:0003824">
    <property type="term" value="F:catalytic activity"/>
    <property type="evidence" value="ECO:0007669"/>
    <property type="project" value="InterPro"/>
</dbReference>
<dbReference type="SMART" id="SM00729">
    <property type="entry name" value="Elp3"/>
    <property type="match status" value="1"/>
</dbReference>
<dbReference type="PANTHER" id="PTHR43409:SF16">
    <property type="entry name" value="SLR0320 PROTEIN"/>
    <property type="match status" value="1"/>
</dbReference>
<keyword evidence="3" id="KW-0479">Metal-binding</keyword>
<proteinExistence type="predicted"/>
<dbReference type="GO" id="GO:0046872">
    <property type="term" value="F:metal ion binding"/>
    <property type="evidence" value="ECO:0007669"/>
    <property type="project" value="UniProtKB-KW"/>
</dbReference>
<dbReference type="SUPFAM" id="SSF102114">
    <property type="entry name" value="Radical SAM enzymes"/>
    <property type="match status" value="1"/>
</dbReference>
<name>A0A9D7SI95_9BACT</name>
<dbReference type="InterPro" id="IPR006158">
    <property type="entry name" value="Cobalamin-bd"/>
</dbReference>
<protein>
    <submittedName>
        <fullName evidence="9">Radical SAM protein</fullName>
    </submittedName>
</protein>
<dbReference type="EMBL" id="JADKIO010000006">
    <property type="protein sequence ID" value="MBK9796723.1"/>
    <property type="molecule type" value="Genomic_DNA"/>
</dbReference>
<feature type="region of interest" description="Disordered" evidence="6">
    <location>
        <begin position="416"/>
        <end position="455"/>
    </location>
</feature>
<evidence type="ECO:0000259" key="7">
    <source>
        <dbReference type="PROSITE" id="PS51332"/>
    </source>
</evidence>
<gene>
    <name evidence="9" type="ORF">IPP58_09535</name>
</gene>
<dbReference type="GO" id="GO:0005829">
    <property type="term" value="C:cytosol"/>
    <property type="evidence" value="ECO:0007669"/>
    <property type="project" value="TreeGrafter"/>
</dbReference>
<dbReference type="Pfam" id="PF04055">
    <property type="entry name" value="Radical_SAM"/>
    <property type="match status" value="1"/>
</dbReference>
<dbReference type="PANTHER" id="PTHR43409">
    <property type="entry name" value="ANAEROBIC MAGNESIUM-PROTOPORPHYRIN IX MONOMETHYL ESTER CYCLASE-RELATED"/>
    <property type="match status" value="1"/>
</dbReference>
<comment type="cofactor">
    <cofactor evidence="1">
        <name>[4Fe-4S] cluster</name>
        <dbReference type="ChEBI" id="CHEBI:49883"/>
    </cofactor>
</comment>
<feature type="domain" description="Radical SAM core" evidence="8">
    <location>
        <begin position="99"/>
        <end position="329"/>
    </location>
</feature>
<evidence type="ECO:0000256" key="6">
    <source>
        <dbReference type="SAM" id="MobiDB-lite"/>
    </source>
</evidence>
<evidence type="ECO:0000256" key="5">
    <source>
        <dbReference type="ARBA" id="ARBA00023014"/>
    </source>
</evidence>
<keyword evidence="5" id="KW-0411">Iron-sulfur</keyword>
<dbReference type="Gene3D" id="3.40.50.280">
    <property type="entry name" value="Cobalamin-binding domain"/>
    <property type="match status" value="1"/>
</dbReference>
<reference evidence="9" key="1">
    <citation type="submission" date="2020-10" db="EMBL/GenBank/DDBJ databases">
        <title>Connecting structure to function with the recovery of over 1000 high-quality activated sludge metagenome-assembled genomes encoding full-length rRNA genes using long-read sequencing.</title>
        <authorList>
            <person name="Singleton C.M."/>
            <person name="Petriglieri F."/>
            <person name="Kristensen J.M."/>
            <person name="Kirkegaard R.H."/>
            <person name="Michaelsen T.Y."/>
            <person name="Andersen M.H."/>
            <person name="Karst S.M."/>
            <person name="Dueholm M.S."/>
            <person name="Nielsen P.H."/>
            <person name="Albertsen M."/>
        </authorList>
    </citation>
    <scope>NUCLEOTIDE SEQUENCE</scope>
    <source>
        <strain evidence="9">Skiv_18-Q3-R9-52_MAXAC.067</strain>
    </source>
</reference>
<dbReference type="InterPro" id="IPR051198">
    <property type="entry name" value="BchE-like"/>
</dbReference>
<dbReference type="Proteomes" id="UP000886657">
    <property type="component" value="Unassembled WGS sequence"/>
</dbReference>
<evidence type="ECO:0000256" key="4">
    <source>
        <dbReference type="ARBA" id="ARBA00023004"/>
    </source>
</evidence>
<dbReference type="PROSITE" id="PS51918">
    <property type="entry name" value="RADICAL_SAM"/>
    <property type="match status" value="1"/>
</dbReference>
<keyword evidence="4" id="KW-0408">Iron</keyword>
<dbReference type="AlphaFoldDB" id="A0A9D7SI95"/>
<feature type="domain" description="B12-binding" evidence="7">
    <location>
        <begin position="1"/>
        <end position="71"/>
    </location>
</feature>
<keyword evidence="2" id="KW-0949">S-adenosyl-L-methionine</keyword>
<evidence type="ECO:0000313" key="9">
    <source>
        <dbReference type="EMBL" id="MBK9796723.1"/>
    </source>
</evidence>
<dbReference type="GO" id="GO:0031419">
    <property type="term" value="F:cobalamin binding"/>
    <property type="evidence" value="ECO:0007669"/>
    <property type="project" value="InterPro"/>
</dbReference>
<dbReference type="InterPro" id="IPR007197">
    <property type="entry name" value="rSAM"/>
</dbReference>